<dbReference type="AlphaFoldDB" id="A0A7X8SN14"/>
<name>A0A7X8SN14_9BACT</name>
<keyword evidence="2" id="KW-1185">Reference proteome</keyword>
<dbReference type="InterPro" id="IPR025350">
    <property type="entry name" value="DUF4254"/>
</dbReference>
<organism evidence="1 2">
    <name type="scientific">Flammeovirga agarivorans</name>
    <dbReference type="NCBI Taxonomy" id="2726742"/>
    <lineage>
        <taxon>Bacteria</taxon>
        <taxon>Pseudomonadati</taxon>
        <taxon>Bacteroidota</taxon>
        <taxon>Cytophagia</taxon>
        <taxon>Cytophagales</taxon>
        <taxon>Flammeovirgaceae</taxon>
        <taxon>Flammeovirga</taxon>
    </lineage>
</organism>
<dbReference type="EMBL" id="JABAIL010000005">
    <property type="protein sequence ID" value="NLR93192.1"/>
    <property type="molecule type" value="Genomic_DNA"/>
</dbReference>
<reference evidence="1 2" key="1">
    <citation type="submission" date="2020-04" db="EMBL/GenBank/DDBJ databases">
        <title>Flammeovirga sp. SR4, a novel species isolated from seawater.</title>
        <authorList>
            <person name="Wang X."/>
        </authorList>
    </citation>
    <scope>NUCLEOTIDE SEQUENCE [LARGE SCALE GENOMIC DNA]</scope>
    <source>
        <strain evidence="1 2">SR4</strain>
    </source>
</reference>
<dbReference type="Proteomes" id="UP000585050">
    <property type="component" value="Unassembled WGS sequence"/>
</dbReference>
<dbReference type="Pfam" id="PF14063">
    <property type="entry name" value="DUF4254"/>
    <property type="match status" value="1"/>
</dbReference>
<sequence length="202" mass="23736">MQFTENCNNIFAQSIDTYHIKDHVDTPIENPFEKEDIQHLLYLKNWIDTVQWHLEDIIRDPNINPDEALKIKRRIDASNQERTDVVEFIDSWFLDKYKEVKVVDGAKINTESPAWAIDRLSILALKIYHMQEEVNRPNASADHKAACQTKLDILLEQRVDLSTAIEELIQDIETGKKYMKVYKQMKMYNDPSLNPVLYKEGK</sequence>
<evidence type="ECO:0000313" key="2">
    <source>
        <dbReference type="Proteomes" id="UP000585050"/>
    </source>
</evidence>
<comment type="caution">
    <text evidence="1">The sequence shown here is derived from an EMBL/GenBank/DDBJ whole genome shotgun (WGS) entry which is preliminary data.</text>
</comment>
<proteinExistence type="predicted"/>
<gene>
    <name evidence="1" type="ORF">HGP29_18450</name>
</gene>
<protein>
    <submittedName>
        <fullName evidence="1">DUF4254 domain-containing protein</fullName>
    </submittedName>
</protein>
<accession>A0A7X8SN14</accession>
<evidence type="ECO:0000313" key="1">
    <source>
        <dbReference type="EMBL" id="NLR93192.1"/>
    </source>
</evidence>
<dbReference type="RefSeq" id="WP_168883895.1">
    <property type="nucleotide sequence ID" value="NZ_JABAIL010000005.1"/>
</dbReference>